<feature type="transmembrane region" description="Helical" evidence="9">
    <location>
        <begin position="64"/>
        <end position="84"/>
    </location>
</feature>
<comment type="catalytic activity">
    <reaction evidence="9">
        <text>N-terminal S-1,2-diacyl-sn-glyceryl-L-cysteinyl-[lipoprotein] + a glycerophospholipid = N-acyl-S-1,2-diacyl-sn-glyceryl-L-cysteinyl-[lipoprotein] + a 2-acyl-sn-glycero-3-phospholipid + H(+)</text>
        <dbReference type="Rhea" id="RHEA:48228"/>
        <dbReference type="Rhea" id="RHEA-COMP:14681"/>
        <dbReference type="Rhea" id="RHEA-COMP:14684"/>
        <dbReference type="ChEBI" id="CHEBI:15378"/>
        <dbReference type="ChEBI" id="CHEBI:136912"/>
        <dbReference type="ChEBI" id="CHEBI:140656"/>
        <dbReference type="ChEBI" id="CHEBI:140657"/>
        <dbReference type="ChEBI" id="CHEBI:140660"/>
        <dbReference type="EC" id="2.3.1.269"/>
    </reaction>
</comment>
<protein>
    <recommendedName>
        <fullName evidence="9">Apolipoprotein N-acyltransferase</fullName>
        <shortName evidence="9">ALP N-acyltransferase</shortName>
        <ecNumber evidence="9">2.3.1.269</ecNumber>
    </recommendedName>
</protein>
<dbReference type="PANTHER" id="PTHR38686:SF1">
    <property type="entry name" value="APOLIPOPROTEIN N-ACYLTRANSFERASE"/>
    <property type="match status" value="1"/>
</dbReference>
<evidence type="ECO:0000256" key="6">
    <source>
        <dbReference type="ARBA" id="ARBA00022989"/>
    </source>
</evidence>
<dbReference type="Pfam" id="PF00795">
    <property type="entry name" value="CN_hydrolase"/>
    <property type="match status" value="1"/>
</dbReference>
<gene>
    <name evidence="9 11" type="primary">lnt</name>
    <name evidence="11" type="ORF">EXZ61_18725</name>
</gene>
<dbReference type="RefSeq" id="WP_142813302.1">
    <property type="nucleotide sequence ID" value="NZ_CP036282.1"/>
</dbReference>
<keyword evidence="12" id="KW-1185">Reference proteome</keyword>
<keyword evidence="7 9" id="KW-0472">Membrane</keyword>
<keyword evidence="3 9" id="KW-1003">Cell membrane</keyword>
<evidence type="ECO:0000256" key="7">
    <source>
        <dbReference type="ARBA" id="ARBA00023136"/>
    </source>
</evidence>
<dbReference type="CDD" id="cd07571">
    <property type="entry name" value="ALP_N-acyl_transferase"/>
    <property type="match status" value="1"/>
</dbReference>
<feature type="transmembrane region" description="Helical" evidence="9">
    <location>
        <begin position="39"/>
        <end position="55"/>
    </location>
</feature>
<evidence type="ECO:0000259" key="10">
    <source>
        <dbReference type="PROSITE" id="PS50263"/>
    </source>
</evidence>
<dbReference type="PROSITE" id="PS50263">
    <property type="entry name" value="CN_HYDROLASE"/>
    <property type="match status" value="1"/>
</dbReference>
<evidence type="ECO:0000313" key="11">
    <source>
        <dbReference type="EMBL" id="QDL56049.1"/>
    </source>
</evidence>
<dbReference type="InterPro" id="IPR036526">
    <property type="entry name" value="C-N_Hydrolase_sf"/>
</dbReference>
<comment type="similarity">
    <text evidence="2 9">Belongs to the CN hydrolase family. Apolipoprotein N-acyltransferase subfamily.</text>
</comment>
<reference evidence="12" key="1">
    <citation type="submission" date="2019-02" db="EMBL/GenBank/DDBJ databases">
        <title>Complete genome sequence of Rhodoferax sp. Gr-4.</title>
        <authorList>
            <person name="Jin L."/>
        </authorList>
    </citation>
    <scope>NUCLEOTIDE SEQUENCE [LARGE SCALE GENOMIC DNA]</scope>
    <source>
        <strain evidence="12">Gr-4</strain>
    </source>
</reference>
<dbReference type="InterPro" id="IPR004563">
    <property type="entry name" value="Apolipo_AcylTrfase"/>
</dbReference>
<sequence>MGLIKATPSLRITALLLGACAAASSVAWPLELGLNKGSSVWWLQTIAVLAYVLSLRRSPSAKQAFWSGTFFATTWLGATFWWLYVAMHVYGGLSAALAVAAIVALAFVLSLYYGVAALVYWHWGRARPAVGALLFAATWTLAEMARGTWFTGFGWGAMGYAHLSGPLAPYIPWVGAYGVCAIAAWLAAALATLRLRQLSQTVAIVSIVALPQLLPAQLTQFGEANGVLGVKLLQGNIPQNEKFEVGTGIQQSLDWYGAELLKSTAQLVVAPETAIPILPQQLPPGYLQALQQRYAGPSQAALVGVPTGSFSSGYTNAVMGLGGDHSQHWQYDKHHLVPFGEFIPPFFKWFTRLMNIPLGDFNRGELGQPSFAFAGQRLGVNICYEDLFGEELAARFVDPDLGPTIFVNVSNIGWFGDTTAIDQHLNISRMRALEFQRPFVRATNTGATAIVDHQGQVTADMPRLTRGSLQGDVTGRTGITPFAWWASRFGLWPMWLLMAGICAAAWLTRPRR</sequence>
<dbReference type="SUPFAM" id="SSF56317">
    <property type="entry name" value="Carbon-nitrogen hydrolase"/>
    <property type="match status" value="1"/>
</dbReference>
<evidence type="ECO:0000256" key="2">
    <source>
        <dbReference type="ARBA" id="ARBA00010065"/>
    </source>
</evidence>
<comment type="pathway">
    <text evidence="9">Protein modification; lipoprotein biosynthesis (N-acyl transfer).</text>
</comment>
<accession>A0A515ETR6</accession>
<comment type="function">
    <text evidence="9">Catalyzes the phospholipid dependent N-acylation of the N-terminal cysteine of apolipoprotein, the last step in lipoprotein maturation.</text>
</comment>
<proteinExistence type="inferred from homology"/>
<dbReference type="GO" id="GO:0016410">
    <property type="term" value="F:N-acyltransferase activity"/>
    <property type="evidence" value="ECO:0007669"/>
    <property type="project" value="UniProtKB-UniRule"/>
</dbReference>
<dbReference type="HAMAP" id="MF_01148">
    <property type="entry name" value="Lnt"/>
    <property type="match status" value="1"/>
</dbReference>
<evidence type="ECO:0000256" key="1">
    <source>
        <dbReference type="ARBA" id="ARBA00004651"/>
    </source>
</evidence>
<feature type="transmembrane region" description="Helical" evidence="9">
    <location>
        <begin position="96"/>
        <end position="121"/>
    </location>
</feature>
<dbReference type="AlphaFoldDB" id="A0A515ETR6"/>
<dbReference type="GO" id="GO:0042158">
    <property type="term" value="P:lipoprotein biosynthetic process"/>
    <property type="evidence" value="ECO:0007669"/>
    <property type="project" value="UniProtKB-UniRule"/>
</dbReference>
<dbReference type="PANTHER" id="PTHR38686">
    <property type="entry name" value="APOLIPOPROTEIN N-ACYLTRANSFERASE"/>
    <property type="match status" value="1"/>
</dbReference>
<dbReference type="InterPro" id="IPR003010">
    <property type="entry name" value="C-N_Hydrolase"/>
</dbReference>
<dbReference type="UniPathway" id="UPA00666"/>
<keyword evidence="6 9" id="KW-1133">Transmembrane helix</keyword>
<keyword evidence="8 9" id="KW-0012">Acyltransferase</keyword>
<dbReference type="Pfam" id="PF20154">
    <property type="entry name" value="LNT_N"/>
    <property type="match status" value="1"/>
</dbReference>
<evidence type="ECO:0000256" key="3">
    <source>
        <dbReference type="ARBA" id="ARBA00022475"/>
    </source>
</evidence>
<dbReference type="Proteomes" id="UP000317365">
    <property type="component" value="Chromosome"/>
</dbReference>
<feature type="transmembrane region" description="Helical" evidence="9">
    <location>
        <begin position="170"/>
        <end position="191"/>
    </location>
</feature>
<comment type="subcellular location">
    <subcellularLocation>
        <location evidence="1 9">Cell membrane</location>
        <topology evidence="1 9">Multi-pass membrane protein</topology>
    </subcellularLocation>
</comment>
<evidence type="ECO:0000256" key="8">
    <source>
        <dbReference type="ARBA" id="ARBA00023315"/>
    </source>
</evidence>
<evidence type="ECO:0000256" key="9">
    <source>
        <dbReference type="HAMAP-Rule" id="MF_01148"/>
    </source>
</evidence>
<dbReference type="GO" id="GO:0005886">
    <property type="term" value="C:plasma membrane"/>
    <property type="evidence" value="ECO:0007669"/>
    <property type="project" value="UniProtKB-SubCell"/>
</dbReference>
<organism evidence="11 12">
    <name type="scientific">Rhodoferax aquaticus</name>
    <dbReference type="NCBI Taxonomy" id="2527691"/>
    <lineage>
        <taxon>Bacteria</taxon>
        <taxon>Pseudomonadati</taxon>
        <taxon>Pseudomonadota</taxon>
        <taxon>Betaproteobacteria</taxon>
        <taxon>Burkholderiales</taxon>
        <taxon>Comamonadaceae</taxon>
        <taxon>Rhodoferax</taxon>
    </lineage>
</organism>
<dbReference type="Gene3D" id="3.60.110.10">
    <property type="entry name" value="Carbon-nitrogen hydrolase"/>
    <property type="match status" value="1"/>
</dbReference>
<reference evidence="12" key="2">
    <citation type="journal article" date="2020" name="Int. J. Syst. Evol. Microbiol.">
        <title>Genomic insights into a novel species Rhodoferax aquaticus sp. nov., isolated from freshwater.</title>
        <authorList>
            <person name="Li T."/>
            <person name="Zhuo Y."/>
            <person name="Jin C.Z."/>
            <person name="Wu X."/>
            <person name="Ko S.R."/>
            <person name="Jin F.J."/>
            <person name="Ahn C.Y."/>
            <person name="Oh H.M."/>
            <person name="Lee H.G."/>
            <person name="Jin L."/>
        </authorList>
    </citation>
    <scope>NUCLEOTIDE SEQUENCE [LARGE SCALE GENOMIC DNA]</scope>
    <source>
        <strain evidence="12">Gr-4</strain>
    </source>
</reference>
<evidence type="ECO:0000256" key="4">
    <source>
        <dbReference type="ARBA" id="ARBA00022679"/>
    </source>
</evidence>
<dbReference type="NCBIfam" id="TIGR00546">
    <property type="entry name" value="lnt"/>
    <property type="match status" value="1"/>
</dbReference>
<dbReference type="EMBL" id="CP036282">
    <property type="protein sequence ID" value="QDL56049.1"/>
    <property type="molecule type" value="Genomic_DNA"/>
</dbReference>
<dbReference type="KEGG" id="rhg:EXZ61_18725"/>
<feature type="domain" description="CN hydrolase" evidence="10">
    <location>
        <begin position="233"/>
        <end position="475"/>
    </location>
</feature>
<dbReference type="EC" id="2.3.1.269" evidence="9"/>
<name>A0A515ETR6_9BURK</name>
<feature type="transmembrane region" description="Helical" evidence="9">
    <location>
        <begin position="133"/>
        <end position="158"/>
    </location>
</feature>
<dbReference type="InterPro" id="IPR045378">
    <property type="entry name" value="LNT_N"/>
</dbReference>
<evidence type="ECO:0000313" key="12">
    <source>
        <dbReference type="Proteomes" id="UP000317365"/>
    </source>
</evidence>
<feature type="transmembrane region" description="Helical" evidence="9">
    <location>
        <begin position="489"/>
        <end position="507"/>
    </location>
</feature>
<keyword evidence="4 9" id="KW-0808">Transferase</keyword>
<evidence type="ECO:0000256" key="5">
    <source>
        <dbReference type="ARBA" id="ARBA00022692"/>
    </source>
</evidence>
<keyword evidence="5 9" id="KW-0812">Transmembrane</keyword>